<feature type="transmembrane region" description="Helical" evidence="1">
    <location>
        <begin position="108"/>
        <end position="137"/>
    </location>
</feature>
<evidence type="ECO:0000313" key="3">
    <source>
        <dbReference type="EMBL" id="SNY36861.1"/>
    </source>
</evidence>
<keyword evidence="5" id="KW-1185">Reference proteome</keyword>
<evidence type="ECO:0000313" key="4">
    <source>
        <dbReference type="Proteomes" id="UP000231655"/>
    </source>
</evidence>
<feature type="transmembrane region" description="Helical" evidence="1">
    <location>
        <begin position="73"/>
        <end position="96"/>
    </location>
</feature>
<protein>
    <recommendedName>
        <fullName evidence="6">Yip1 domain-containing protein</fullName>
    </recommendedName>
</protein>
<reference evidence="3 4" key="1">
    <citation type="submission" date="2017-09" db="EMBL/GenBank/DDBJ databases">
        <authorList>
            <person name="Ehlers B."/>
            <person name="Leendertz F.H."/>
        </authorList>
    </citation>
    <scope>NUCLEOTIDE SEQUENCE [LARGE SCALE GENOMIC DNA]</scope>
    <source>
        <strain evidence="3 4">CGMCC 1.12662</strain>
    </source>
</reference>
<accession>A0A285HQ95</accession>
<dbReference type="EMBL" id="OBEA01000001">
    <property type="protein sequence ID" value="SNY36861.1"/>
    <property type="molecule type" value="Genomic_DNA"/>
</dbReference>
<evidence type="ECO:0000313" key="5">
    <source>
        <dbReference type="Proteomes" id="UP000231702"/>
    </source>
</evidence>
<organism evidence="3 4">
    <name type="scientific">Pseudooceanicola antarcticus</name>
    <dbReference type="NCBI Taxonomy" id="1247613"/>
    <lineage>
        <taxon>Bacteria</taxon>
        <taxon>Pseudomonadati</taxon>
        <taxon>Pseudomonadota</taxon>
        <taxon>Alphaproteobacteria</taxon>
        <taxon>Rhodobacterales</taxon>
        <taxon>Paracoccaceae</taxon>
        <taxon>Pseudooceanicola</taxon>
    </lineage>
</organism>
<dbReference type="AlphaFoldDB" id="A0A285HQ95"/>
<feature type="transmembrane region" description="Helical" evidence="1">
    <location>
        <begin position="34"/>
        <end position="53"/>
    </location>
</feature>
<dbReference type="RefSeq" id="WP_097144033.1">
    <property type="nucleotide sequence ID" value="NZ_OBEA01000001.1"/>
</dbReference>
<gene>
    <name evidence="2" type="ORF">CVM39_14645</name>
    <name evidence="3" type="ORF">SAMN06297129_0227</name>
</gene>
<keyword evidence="1" id="KW-0812">Transmembrane</keyword>
<evidence type="ECO:0000256" key="1">
    <source>
        <dbReference type="SAM" id="Phobius"/>
    </source>
</evidence>
<feature type="transmembrane region" description="Helical" evidence="1">
    <location>
        <begin position="188"/>
        <end position="212"/>
    </location>
</feature>
<dbReference type="Proteomes" id="UP000231702">
    <property type="component" value="Unassembled WGS sequence"/>
</dbReference>
<dbReference type="EMBL" id="PGTD01000017">
    <property type="protein sequence ID" value="PJE27808.1"/>
    <property type="molecule type" value="Genomic_DNA"/>
</dbReference>
<feature type="transmembrane region" description="Helical" evidence="1">
    <location>
        <begin position="157"/>
        <end position="181"/>
    </location>
</feature>
<reference evidence="2 5" key="2">
    <citation type="journal article" date="2018" name="Int. J. Syst. Evol. Microbiol.">
        <title>Pseudooceanicola lipolyticus sp. nov., a marine alphaproteobacterium, reclassification of Oceanicola flagellatus as Pseudooceanicola flagellatus comb. nov. and emended description of the genus Pseudooceanicola.</title>
        <authorList>
            <person name="Huang M.-M."/>
            <person name="Guo L.-L."/>
            <person name="Wu Y.-H."/>
            <person name="Lai Q.-L."/>
            <person name="Shao Z.-Z."/>
            <person name="Wang C.-S."/>
            <person name="Wu M."/>
            <person name="Xu X.-W."/>
        </authorList>
    </citation>
    <scope>NUCLEOTIDE SEQUENCE [LARGE SCALE GENOMIC DNA]</scope>
    <source>
        <strain evidence="2 5">Ar-45</strain>
    </source>
</reference>
<sequence length="224" mass="24954">MLEKLIETYRSFFNIIVFAVETPRQFYRRLVEEIGLPELLGFYLQVVVVMLAFNRVVFDNGEQADGGQFDIFAMAIGAMDLLLMAGIVAVVFWALLRLTGGQERLSHVAKFIVVIEVFMGIVTLVVSTLTTYIGFALTDGYAFMSDFPTEEPPLMGWLHAIDHYVVPILLLSATLLLLWLSSGRSPRVVLALLVALAVQVVVLGPLLNMLWLQILSVHYPPPAI</sequence>
<proteinExistence type="predicted"/>
<evidence type="ECO:0000313" key="2">
    <source>
        <dbReference type="EMBL" id="PJE27808.1"/>
    </source>
</evidence>
<dbReference type="Proteomes" id="UP000231655">
    <property type="component" value="Unassembled WGS sequence"/>
</dbReference>
<keyword evidence="1" id="KW-1133">Transmembrane helix</keyword>
<keyword evidence="1" id="KW-0472">Membrane</keyword>
<name>A0A285HQ95_9RHOB</name>
<evidence type="ECO:0008006" key="6">
    <source>
        <dbReference type="Google" id="ProtNLM"/>
    </source>
</evidence>